<evidence type="ECO:0000313" key="4">
    <source>
        <dbReference type="EMBL" id="CAD8676595.1"/>
    </source>
</evidence>
<dbReference type="PANTHER" id="PTHR31515">
    <property type="entry name" value="TRANSMEMBRANE PROTEIN-RELATED"/>
    <property type="match status" value="1"/>
</dbReference>
<proteinExistence type="predicted"/>
<keyword evidence="1" id="KW-1133">Transmembrane helix</keyword>
<organism evidence="4">
    <name type="scientific">Pyramimonas obovata</name>
    <dbReference type="NCBI Taxonomy" id="1411642"/>
    <lineage>
        <taxon>Eukaryota</taxon>
        <taxon>Viridiplantae</taxon>
        <taxon>Chlorophyta</taxon>
        <taxon>Pyramimonadophyceae</taxon>
        <taxon>Pyramimonadales</taxon>
        <taxon>Pyramimonadaceae</taxon>
        <taxon>Pyramimonas</taxon>
        <taxon>Pyramimonas incertae sedis</taxon>
    </lineage>
</organism>
<feature type="domain" description="DUF7906" evidence="3">
    <location>
        <begin position="87"/>
        <end position="346"/>
    </location>
</feature>
<protein>
    <recommendedName>
        <fullName evidence="3">DUF7906 domain-containing protein</fullName>
    </recommendedName>
</protein>
<evidence type="ECO:0000256" key="1">
    <source>
        <dbReference type="SAM" id="Phobius"/>
    </source>
</evidence>
<dbReference type="PANTHER" id="PTHR31515:SF0">
    <property type="entry name" value="TRANSMEMBRANE PROTEIN"/>
    <property type="match status" value="1"/>
</dbReference>
<accession>A0A7S0RH69</accession>
<keyword evidence="1" id="KW-0472">Membrane</keyword>
<keyword evidence="2" id="KW-0732">Signal</keyword>
<feature type="signal peptide" evidence="2">
    <location>
        <begin position="1"/>
        <end position="27"/>
    </location>
</feature>
<evidence type="ECO:0000256" key="2">
    <source>
        <dbReference type="SAM" id="SignalP"/>
    </source>
</evidence>
<name>A0A7S0RH69_9CHLO</name>
<sequence length="804" mass="88693">MSGLRGWRLGAFLVLLCLSNIYVSVNCTRNAAVPDRPKDDYPKLAWGKTNEPWAHKVFESLVAGVHNSAHKFLHATLRKAESGTLQVPLAIDIMLIGFEGSGGFRYRLDEVALQKFLYRSFPNYRPSCMETGRELEVSVKLAYAVRHVDSARLTELEQGLHSALQLVEDKNGHKVYDVEATKVEPIFDAIYKDSFQNDKSVHEPYVLFVVNPDKRRILDKSAQTPVPPLESITDAVIEEQEARFTYRYMYQGGGTAAAWVGAGRFAVVDLGAGPCVFGRLGVSEGTVGPGALPRLGPLLSMYTHETTKLPASDPAGREAAQSARARHVIGAISTLAVSAVKHLFAPDMRAETLDFAQRVLMPVIVLRNHHAFDPLAPGHAHSLDLNLIRSEAKSMLQGRQELVVVEGTHSLHEHERLSLAVAHAVTSVSTATTGADGHYSLQTRAILDSQVLLDEMHRAADMLASGLIGLKEPDLATAFYDPDIPLDDKIERGSAARSPGTRVVPVYVVSLAGTPADLLLDGEALVAGGRDLVMALQLVTNASSVHDDAPAVPLRFLSEGQVAKVRPQDTTRHIVAGVASALAGIASPTERWSTLHGRRQESYMWAVGAHPFGPFSNSSSMGAIFKDSAQRNDILSRTDTALRQVREALREVDGFVAKYMRRPFGDTVNASAATESWLDQLYHDPDRKHAPLPHTIVQQMETELKVLERLFIKLSKMLYNHNMKEAKTLASSTLITTHTFSKFVRDQIDKANDALRCCRLEHTMPQHSMAYTYAAILVAGITVYWMVIYFAQPKQRDRYHYGRY</sequence>
<dbReference type="Pfam" id="PF25483">
    <property type="entry name" value="DUF7906"/>
    <property type="match status" value="1"/>
</dbReference>
<feature type="transmembrane region" description="Helical" evidence="1">
    <location>
        <begin position="770"/>
        <end position="791"/>
    </location>
</feature>
<gene>
    <name evidence="4" type="ORF">POBO1169_LOCUS13228</name>
</gene>
<dbReference type="InterPro" id="IPR057228">
    <property type="entry name" value="DUF7906"/>
</dbReference>
<evidence type="ECO:0000259" key="3">
    <source>
        <dbReference type="Pfam" id="PF25483"/>
    </source>
</evidence>
<feature type="chain" id="PRO_5031376085" description="DUF7906 domain-containing protein" evidence="2">
    <location>
        <begin position="28"/>
        <end position="804"/>
    </location>
</feature>
<dbReference type="EMBL" id="HBFA01026046">
    <property type="protein sequence ID" value="CAD8676595.1"/>
    <property type="molecule type" value="Transcribed_RNA"/>
</dbReference>
<dbReference type="AlphaFoldDB" id="A0A7S0RH69"/>
<keyword evidence="1" id="KW-0812">Transmembrane</keyword>
<reference evidence="4" key="1">
    <citation type="submission" date="2021-01" db="EMBL/GenBank/DDBJ databases">
        <authorList>
            <person name="Corre E."/>
            <person name="Pelletier E."/>
            <person name="Niang G."/>
            <person name="Scheremetjew M."/>
            <person name="Finn R."/>
            <person name="Kale V."/>
            <person name="Holt S."/>
            <person name="Cochrane G."/>
            <person name="Meng A."/>
            <person name="Brown T."/>
            <person name="Cohen L."/>
        </authorList>
    </citation>
    <scope>NUCLEOTIDE SEQUENCE</scope>
    <source>
        <strain evidence="4">CCMP722</strain>
    </source>
</reference>